<keyword evidence="5" id="KW-1185">Reference proteome</keyword>
<keyword evidence="1" id="KW-0949">S-adenosyl-L-methionine</keyword>
<name>A0A840MMD5_9PROT</name>
<reference evidence="4 5" key="1">
    <citation type="submission" date="2020-08" db="EMBL/GenBank/DDBJ databases">
        <title>Genomic Encyclopedia of Type Strains, Phase IV (KMG-IV): sequencing the most valuable type-strain genomes for metagenomic binning, comparative biology and taxonomic classification.</title>
        <authorList>
            <person name="Goeker M."/>
        </authorList>
    </citation>
    <scope>NUCLEOTIDE SEQUENCE [LARGE SCALE GENOMIC DNA]</scope>
    <source>
        <strain evidence="4 5">DSM 27165</strain>
    </source>
</reference>
<evidence type="ECO:0000313" key="5">
    <source>
        <dbReference type="Proteomes" id="UP000575898"/>
    </source>
</evidence>
<dbReference type="InterPro" id="IPR041369">
    <property type="entry name" value="TrmO_C"/>
</dbReference>
<accession>A0A840MMD5</accession>
<dbReference type="InterPro" id="IPR040372">
    <property type="entry name" value="YaeB-like"/>
</dbReference>
<evidence type="ECO:0000256" key="1">
    <source>
        <dbReference type="ARBA" id="ARBA00022691"/>
    </source>
</evidence>
<dbReference type="Pfam" id="PF18389">
    <property type="entry name" value="TrmO_C"/>
    <property type="match status" value="1"/>
</dbReference>
<dbReference type="Gene3D" id="3.30.2310.10">
    <property type="entry name" value="YaeB-like"/>
    <property type="match status" value="1"/>
</dbReference>
<keyword evidence="4" id="KW-0808">Transferase</keyword>
<dbReference type="Gene3D" id="2.40.30.70">
    <property type="entry name" value="YaeB-like"/>
    <property type="match status" value="1"/>
</dbReference>
<sequence length="240" mass="26531">MTLFRPAMQLNLSPIGFIESCFKEKFGIPRQPGLVTAARARLKLIAPYDREEAVRGLDGFSHIWLIFGFHGTAEQGWKPTVRPPRLGGNKRLGVFATRSTFRPNPLGLSVVRLSAVDTTAGVVLSLSGADLLDGTPVYDIKPYLPYADILPDASGGFAPDEPDQSMPIHFSDLALQQLAQARSAYPDLQVLIEQMLRYDPRPAYFGASERDKPFGVRLYEFDVKWRIEAGGALVLAVERV</sequence>
<dbReference type="NCBIfam" id="TIGR00104">
    <property type="entry name" value="tRNA_TsaA"/>
    <property type="match status" value="1"/>
</dbReference>
<comment type="similarity">
    <text evidence="2">Belongs to the tRNA methyltransferase O family.</text>
</comment>
<dbReference type="GO" id="GO:0089715">
    <property type="term" value="F:tRNA (L-threonylcarbamoyladenosine(37)-C2) methyltransferase activity"/>
    <property type="evidence" value="ECO:0007669"/>
    <property type="project" value="TreeGrafter"/>
</dbReference>
<dbReference type="InterPro" id="IPR036414">
    <property type="entry name" value="YaeB_N_sf"/>
</dbReference>
<evidence type="ECO:0000313" key="4">
    <source>
        <dbReference type="EMBL" id="MBB5017363.1"/>
    </source>
</evidence>
<feature type="domain" description="TsaA-like" evidence="3">
    <location>
        <begin position="12"/>
        <end position="152"/>
    </location>
</feature>
<dbReference type="SUPFAM" id="SSF118196">
    <property type="entry name" value="YaeB-like"/>
    <property type="match status" value="1"/>
</dbReference>
<dbReference type="GO" id="GO:0032259">
    <property type="term" value="P:methylation"/>
    <property type="evidence" value="ECO:0007669"/>
    <property type="project" value="UniProtKB-KW"/>
</dbReference>
<dbReference type="PANTHER" id="PTHR12818:SF0">
    <property type="entry name" value="TRNA (ADENINE(37)-N6)-METHYLTRANSFERASE"/>
    <property type="match status" value="1"/>
</dbReference>
<comment type="caution">
    <text evidence="4">The sequence shown here is derived from an EMBL/GenBank/DDBJ whole genome shotgun (WGS) entry which is preliminary data.</text>
</comment>
<organism evidence="4 5">
    <name type="scientific">Chitinivorax tropicus</name>
    <dbReference type="NCBI Taxonomy" id="714531"/>
    <lineage>
        <taxon>Bacteria</taxon>
        <taxon>Pseudomonadati</taxon>
        <taxon>Pseudomonadota</taxon>
        <taxon>Betaproteobacteria</taxon>
        <taxon>Chitinivorax</taxon>
    </lineage>
</organism>
<dbReference type="PROSITE" id="PS51668">
    <property type="entry name" value="TSAA_2"/>
    <property type="match status" value="1"/>
</dbReference>
<dbReference type="EMBL" id="JACHHY010000003">
    <property type="protein sequence ID" value="MBB5017363.1"/>
    <property type="molecule type" value="Genomic_DNA"/>
</dbReference>
<dbReference type="InterPro" id="IPR023370">
    <property type="entry name" value="TrmO-like_N"/>
</dbReference>
<protein>
    <submittedName>
        <fullName evidence="4">tRNA-Thr(GGU) m(6)t(6)A37 methyltransferase TsaA</fullName>
    </submittedName>
</protein>
<dbReference type="CDD" id="cd09281">
    <property type="entry name" value="UPF0066"/>
    <property type="match status" value="1"/>
</dbReference>
<dbReference type="Proteomes" id="UP000575898">
    <property type="component" value="Unassembled WGS sequence"/>
</dbReference>
<dbReference type="Pfam" id="PF01980">
    <property type="entry name" value="TrmO_N"/>
    <property type="match status" value="1"/>
</dbReference>
<evidence type="ECO:0000256" key="2">
    <source>
        <dbReference type="ARBA" id="ARBA00033753"/>
    </source>
</evidence>
<evidence type="ECO:0000259" key="3">
    <source>
        <dbReference type="PROSITE" id="PS51668"/>
    </source>
</evidence>
<gene>
    <name evidence="4" type="ORF">HNQ59_000627</name>
</gene>
<dbReference type="AlphaFoldDB" id="A0A840MMD5"/>
<dbReference type="InterPro" id="IPR036413">
    <property type="entry name" value="YaeB-like_sf"/>
</dbReference>
<keyword evidence="4" id="KW-0489">Methyltransferase</keyword>
<proteinExistence type="inferred from homology"/>
<dbReference type="PROSITE" id="PS01318">
    <property type="entry name" value="TSAA_1"/>
    <property type="match status" value="1"/>
</dbReference>
<dbReference type="PANTHER" id="PTHR12818">
    <property type="entry name" value="TRNA (ADENINE(37)-N6)-METHYLTRANSFERASE"/>
    <property type="match status" value="1"/>
</dbReference>
<dbReference type="InterPro" id="IPR023368">
    <property type="entry name" value="UPF0066_cons_site"/>
</dbReference>